<dbReference type="PROSITE" id="PS51841">
    <property type="entry name" value="LTD"/>
    <property type="match status" value="1"/>
</dbReference>
<name>A0ABZ2KZ90_9BACT</name>
<evidence type="ECO:0000313" key="4">
    <source>
        <dbReference type="EMBL" id="WXB03999.1"/>
    </source>
</evidence>
<feature type="region of interest" description="Disordered" evidence="1">
    <location>
        <begin position="29"/>
        <end position="85"/>
    </location>
</feature>
<dbReference type="PANTHER" id="PTHR37397:SF1">
    <property type="entry name" value="LTD DOMAIN-CONTAINING PROTEIN"/>
    <property type="match status" value="1"/>
</dbReference>
<feature type="signal peptide" evidence="2">
    <location>
        <begin position="1"/>
        <end position="20"/>
    </location>
</feature>
<keyword evidence="5" id="KW-1185">Reference proteome</keyword>
<feature type="compositionally biased region" description="Polar residues" evidence="1">
    <location>
        <begin position="228"/>
        <end position="251"/>
    </location>
</feature>
<organism evidence="4 5">
    <name type="scientific">Pendulispora rubella</name>
    <dbReference type="NCBI Taxonomy" id="2741070"/>
    <lineage>
        <taxon>Bacteria</taxon>
        <taxon>Pseudomonadati</taxon>
        <taxon>Myxococcota</taxon>
        <taxon>Myxococcia</taxon>
        <taxon>Myxococcales</taxon>
        <taxon>Sorangiineae</taxon>
        <taxon>Pendulisporaceae</taxon>
        <taxon>Pendulispora</taxon>
    </lineage>
</organism>
<feature type="domain" description="LTD" evidence="3">
    <location>
        <begin position="69"/>
        <end position="196"/>
    </location>
</feature>
<evidence type="ECO:0000256" key="1">
    <source>
        <dbReference type="SAM" id="MobiDB-lite"/>
    </source>
</evidence>
<feature type="chain" id="PRO_5047511240" evidence="2">
    <location>
        <begin position="21"/>
        <end position="251"/>
    </location>
</feature>
<dbReference type="EMBL" id="CP089983">
    <property type="protein sequence ID" value="WXB03999.1"/>
    <property type="molecule type" value="Genomic_DNA"/>
</dbReference>
<evidence type="ECO:0000259" key="3">
    <source>
        <dbReference type="PROSITE" id="PS51841"/>
    </source>
</evidence>
<keyword evidence="2" id="KW-0732">Signal</keyword>
<dbReference type="InterPro" id="IPR001322">
    <property type="entry name" value="Lamin_tail_dom"/>
</dbReference>
<dbReference type="SUPFAM" id="SSF74853">
    <property type="entry name" value="Lamin A/C globular tail domain"/>
    <property type="match status" value="1"/>
</dbReference>
<evidence type="ECO:0000256" key="2">
    <source>
        <dbReference type="SAM" id="SignalP"/>
    </source>
</evidence>
<reference evidence="4" key="1">
    <citation type="submission" date="2021-12" db="EMBL/GenBank/DDBJ databases">
        <title>Discovery of the Pendulisporaceae a myxobacterial family with distinct sporulation behavior and unique specialized metabolism.</title>
        <authorList>
            <person name="Garcia R."/>
            <person name="Popoff A."/>
            <person name="Bader C.D."/>
            <person name="Loehr J."/>
            <person name="Walesch S."/>
            <person name="Walt C."/>
            <person name="Boldt J."/>
            <person name="Bunk B."/>
            <person name="Haeckl F.J.F.P.J."/>
            <person name="Gunesch A.P."/>
            <person name="Birkelbach J."/>
            <person name="Nuebel U."/>
            <person name="Pietschmann T."/>
            <person name="Bach T."/>
            <person name="Mueller R."/>
        </authorList>
    </citation>
    <scope>NUCLEOTIDE SEQUENCE</scope>
    <source>
        <strain evidence="4">MSr11367</strain>
    </source>
</reference>
<dbReference type="PROSITE" id="PS51257">
    <property type="entry name" value="PROKAR_LIPOPROTEIN"/>
    <property type="match status" value="1"/>
</dbReference>
<dbReference type="Pfam" id="PF00932">
    <property type="entry name" value="LTD"/>
    <property type="match status" value="1"/>
</dbReference>
<dbReference type="InterPro" id="IPR036415">
    <property type="entry name" value="Lamin_tail_dom_sf"/>
</dbReference>
<accession>A0ABZ2KZ90</accession>
<gene>
    <name evidence="4" type="ORF">LVJ94_44720</name>
</gene>
<dbReference type="Proteomes" id="UP001374803">
    <property type="component" value="Chromosome"/>
</dbReference>
<protein>
    <submittedName>
        <fullName evidence="4">Lamin tail domain-containing protein</fullName>
    </submittedName>
</protein>
<dbReference type="RefSeq" id="WP_394833633.1">
    <property type="nucleotide sequence ID" value="NZ_CP089929.1"/>
</dbReference>
<sequence>MRCSRSLPTFAVLVTVVAFAACAASGVTPSLDDQGDGDAAAKSDRGTGPGDPNPADTGADSRNDAGEGGLFTCTPSSGPSPDLVINEIDYDSVGSEEQQEFLEILNRGNADRSLEGLEVVFFNGGDRTDLKHVDLTPAGTLPAGGYLLIGTNTFDAGVPVRFLPIDAKVIQNGPRDAVAILDRTTHQVIDSLSYEGVYNDACNLSEGTETTAQDNNDTPGSLIRAPNGTDTNVASADWKFTSTPTPGTANP</sequence>
<proteinExistence type="predicted"/>
<evidence type="ECO:0000313" key="5">
    <source>
        <dbReference type="Proteomes" id="UP001374803"/>
    </source>
</evidence>
<dbReference type="PANTHER" id="PTHR37397">
    <property type="entry name" value="SI:CH211-183D21.1"/>
    <property type="match status" value="1"/>
</dbReference>
<feature type="region of interest" description="Disordered" evidence="1">
    <location>
        <begin position="208"/>
        <end position="251"/>
    </location>
</feature>
<feature type="compositionally biased region" description="Polar residues" evidence="1">
    <location>
        <begin position="208"/>
        <end position="219"/>
    </location>
</feature>